<reference evidence="1 2" key="1">
    <citation type="submission" date="2016-01" db="EMBL/GenBank/DDBJ databases">
        <title>Genome sequence of the yeast Holleya sinecauda.</title>
        <authorList>
            <person name="Dietrich F.S."/>
        </authorList>
    </citation>
    <scope>NUCLEOTIDE SEQUENCE [LARGE SCALE GENOMIC DNA]</scope>
    <source>
        <strain evidence="1 2">ATCC 58844</strain>
    </source>
</reference>
<evidence type="ECO:0000313" key="2">
    <source>
        <dbReference type="Proteomes" id="UP000243052"/>
    </source>
</evidence>
<proteinExistence type="predicted"/>
<protein>
    <submittedName>
        <fullName evidence="1">HCL046Wp</fullName>
    </submittedName>
</protein>
<dbReference type="Proteomes" id="UP000243052">
    <property type="component" value="Chromosome iii"/>
</dbReference>
<evidence type="ECO:0000313" key="1">
    <source>
        <dbReference type="EMBL" id="AMD20105.1"/>
    </source>
</evidence>
<dbReference type="GeneID" id="28723338"/>
<dbReference type="RefSeq" id="XP_017987101.1">
    <property type="nucleotide sequence ID" value="XM_018131011.1"/>
</dbReference>
<name>A0A0X8HRH3_9SACH</name>
<organism evidence="1 2">
    <name type="scientific">Eremothecium sinecaudum</name>
    <dbReference type="NCBI Taxonomy" id="45286"/>
    <lineage>
        <taxon>Eukaryota</taxon>
        <taxon>Fungi</taxon>
        <taxon>Dikarya</taxon>
        <taxon>Ascomycota</taxon>
        <taxon>Saccharomycotina</taxon>
        <taxon>Saccharomycetes</taxon>
        <taxon>Saccharomycetales</taxon>
        <taxon>Saccharomycetaceae</taxon>
        <taxon>Eremothecium</taxon>
    </lineage>
</organism>
<dbReference type="AlphaFoldDB" id="A0A0X8HRH3"/>
<gene>
    <name evidence="1" type="ORF">AW171_hschr31975</name>
</gene>
<accession>A0A0X8HRH3</accession>
<dbReference type="OrthoDB" id="4036394at2759"/>
<keyword evidence="2" id="KW-1185">Reference proteome</keyword>
<sequence>MITFGVSVPANGKDAISGYRLFKFQDDVLTPLPVTLDSNTDKNVIIQKFCYLKPRDRLIVPECQNGGLMDSSDYLLVAKSNGIIEIFRDYRYKVSQAMKMKPDFILTCIPVAHERDMLDLTIAGLEYKDGLLYCCTKDGDLYIFILNLPGDYIQIENIYNPMGTPDLFDVAMPNARDYSRFEEGILLVYSKFTGRTKLQHICYYCLPMGQQISIYPQLKILYPNIHYFKPCIYVNLKKEVSNFRINPLDRFSFIAMAPRIPLTIYKIHLPKLFTDFFIKFIKLKKAVLRRFPQEVQDIDEASTKIYNSKFLDFLRFDFRGIQTDMDPRTWNSLMTNDYVAELSYSCVWRQHQGNTKDDLYRLFHRQVQIYDGDRERPASRGSLTGSADNSIRSNSLRRSILERSVESPPCYSNSATDRFIRCLRQNTCPVDIRIVNTKLGANPSQCGNTEDEQDNTRTSFLTDEYKDMDIITLDKFLCLTAFRPKYIDEPLMKLDSFHSIGKGNTDKEAQWAILNLSSFKKLFMITNSLCLIFDTFGVVLIDRFKLVNNHDLLKNDPEAFKIIDYEIGLINDIAVVITAMKKCQECESVYDITLDAIVTTVSGTLSVLHAEFYSHQRLGKMHCRDRLKVNSRDKIVEQVVLLDYEPNRKRLRTADDGEVAKRSKMEI</sequence>
<dbReference type="EMBL" id="CP014243">
    <property type="protein sequence ID" value="AMD20105.1"/>
    <property type="molecule type" value="Genomic_DNA"/>
</dbReference>
<dbReference type="STRING" id="45286.A0A0X8HRH3"/>